<organism evidence="7 8">
    <name type="scientific">Francisella noatunensis</name>
    <dbReference type="NCBI Taxonomy" id="657445"/>
    <lineage>
        <taxon>Bacteria</taxon>
        <taxon>Pseudomonadati</taxon>
        <taxon>Pseudomonadota</taxon>
        <taxon>Gammaproteobacteria</taxon>
        <taxon>Thiotrichales</taxon>
        <taxon>Francisellaceae</taxon>
        <taxon>Francisella</taxon>
    </lineage>
</organism>
<keyword evidence="2 5" id="KW-0812">Transmembrane</keyword>
<reference evidence="7 8" key="1">
    <citation type="submission" date="2020-09" db="EMBL/GenBank/DDBJ databases">
        <title>Development of specific Francisella tularensis PCR assay based on in-depth characterization of family Francisellaceae.</title>
        <authorList>
            <person name="Ohrman C."/>
            <person name="Sahl J."/>
            <person name="Sjodin A."/>
            <person name="Uneklint I."/>
            <person name="Ballard R."/>
            <person name="Karlsson L."/>
            <person name="Mcdonough R."/>
            <person name="Sundell D."/>
            <person name="Soria K."/>
            <person name="Brindeflk B."/>
            <person name="Vallesi A."/>
            <person name="Ramirez-Paredes J.G."/>
            <person name="Colquhoun D."/>
            <person name="Myrtennas K."/>
            <person name="Birdsell D."/>
            <person name="Johansson A."/>
            <person name="Wagner D."/>
            <person name="Forsman M."/>
        </authorList>
    </citation>
    <scope>NUCLEOTIDE SEQUENCE [LARGE SCALE GENOMIC DNA]</scope>
    <source>
        <strain evidence="7 8">FSC1140</strain>
    </source>
</reference>
<dbReference type="InterPro" id="IPR010920">
    <property type="entry name" value="LSM_dom_sf"/>
</dbReference>
<dbReference type="GeneID" id="93255462"/>
<dbReference type="GO" id="GO:0071470">
    <property type="term" value="P:cellular response to osmotic stress"/>
    <property type="evidence" value="ECO:0007669"/>
    <property type="project" value="InterPro"/>
</dbReference>
<dbReference type="Pfam" id="PF00924">
    <property type="entry name" value="MS_channel_2nd"/>
    <property type="match status" value="1"/>
</dbReference>
<comment type="caution">
    <text evidence="7">The sequence shown here is derived from an EMBL/GenBank/DDBJ whole genome shotgun (WGS) entry which is preliminary data.</text>
</comment>
<accession>A0A9Q2QHE4</accession>
<dbReference type="InterPro" id="IPR006685">
    <property type="entry name" value="MscS_channel_2nd"/>
</dbReference>
<evidence type="ECO:0000256" key="3">
    <source>
        <dbReference type="ARBA" id="ARBA00022989"/>
    </source>
</evidence>
<gene>
    <name evidence="7" type="ORF">IB647_03255</name>
</gene>
<name>A0A9Q2QHE4_9GAMM</name>
<dbReference type="RefSeq" id="WP_159184671.1">
    <property type="nucleotide sequence ID" value="NZ_JACVJL010000013.1"/>
</dbReference>
<feature type="transmembrane region" description="Helical" evidence="5">
    <location>
        <begin position="171"/>
        <end position="188"/>
    </location>
</feature>
<dbReference type="InterPro" id="IPR030192">
    <property type="entry name" value="YbdG"/>
</dbReference>
<evidence type="ECO:0000256" key="1">
    <source>
        <dbReference type="ARBA" id="ARBA00004370"/>
    </source>
</evidence>
<dbReference type="Proteomes" id="UP000701999">
    <property type="component" value="Unassembled WGS sequence"/>
</dbReference>
<dbReference type="EMBL" id="JACVKN010000076">
    <property type="protein sequence ID" value="MBK2064782.1"/>
    <property type="molecule type" value="Genomic_DNA"/>
</dbReference>
<protein>
    <submittedName>
        <fullName evidence="7">Mechanosensitive ion channel</fullName>
    </submittedName>
</protein>
<comment type="subcellular location">
    <subcellularLocation>
        <location evidence="1">Membrane</location>
    </subcellularLocation>
</comment>
<feature type="transmembrane region" description="Helical" evidence="5">
    <location>
        <begin position="103"/>
        <end position="128"/>
    </location>
</feature>
<dbReference type="Gene3D" id="2.30.30.60">
    <property type="match status" value="1"/>
</dbReference>
<dbReference type="InterPro" id="IPR023408">
    <property type="entry name" value="MscS_beta-dom_sf"/>
</dbReference>
<dbReference type="GO" id="GO:0005886">
    <property type="term" value="C:plasma membrane"/>
    <property type="evidence" value="ECO:0007669"/>
    <property type="project" value="TreeGrafter"/>
</dbReference>
<feature type="transmembrane region" description="Helical" evidence="5">
    <location>
        <begin position="73"/>
        <end position="97"/>
    </location>
</feature>
<evidence type="ECO:0000313" key="7">
    <source>
        <dbReference type="EMBL" id="MBK2064782.1"/>
    </source>
</evidence>
<keyword evidence="3 5" id="KW-1133">Transmembrane helix</keyword>
<evidence type="ECO:0000256" key="5">
    <source>
        <dbReference type="SAM" id="Phobius"/>
    </source>
</evidence>
<evidence type="ECO:0000256" key="4">
    <source>
        <dbReference type="ARBA" id="ARBA00023136"/>
    </source>
</evidence>
<proteinExistence type="predicted"/>
<keyword evidence="4 5" id="KW-0472">Membrane</keyword>
<keyword evidence="8" id="KW-1185">Reference proteome</keyword>
<dbReference type="GO" id="GO:0008381">
    <property type="term" value="F:mechanosensitive monoatomic ion channel activity"/>
    <property type="evidence" value="ECO:0007669"/>
    <property type="project" value="InterPro"/>
</dbReference>
<dbReference type="PANTHER" id="PTHR30414">
    <property type="entry name" value="MINICONDUCTANCE MECHANOSENSITIVE CHANNEL YBDG"/>
    <property type="match status" value="1"/>
</dbReference>
<feature type="transmembrane region" description="Helical" evidence="5">
    <location>
        <begin position="148"/>
        <end position="165"/>
    </location>
</feature>
<evidence type="ECO:0000259" key="6">
    <source>
        <dbReference type="Pfam" id="PF00924"/>
    </source>
</evidence>
<evidence type="ECO:0000256" key="2">
    <source>
        <dbReference type="ARBA" id="ARBA00022692"/>
    </source>
</evidence>
<dbReference type="SUPFAM" id="SSF50182">
    <property type="entry name" value="Sm-like ribonucleoproteins"/>
    <property type="match status" value="1"/>
</dbReference>
<dbReference type="AlphaFoldDB" id="A0A9Q2QHE4"/>
<sequence length="401" mass="45919">MDLLKAYYMELINNSTSVAILIFIVFLLAILLFSWIINKIISKYISSLAERIFFKANSSLGKSLIKNKIFDKLAHIAPAVFIYIVIGFLSSTTYPWIEQLVSFIQLIAEVYITISIISFFISLIDAIFSYFQSLHEFKYYSLKSYAQVVKILLYLVGTILVISLLLNKSPIAFLTGLGALSAVLMLVFKDTILGFATNIQVAALDMVRVGDWISIQSLGVEGTVQEISINTVKIRGFDKTIYNIPTYSLITNSVKNWRGMFEMGGRQIKRSFNIDVDSIKFCNAETLDNLRKLNYMDDIINSCNKDELINTTLFRKYLEHYLKDHPKIHTEPGWLFIVRELQPTEKGLPIQLYMYTTDTVWANYEAIQAGIFDYIYASMHLFGLRAFQDIRGRIDNLKTNT</sequence>
<dbReference type="PANTHER" id="PTHR30414:SF0">
    <property type="entry name" value="MINICONDUCTANCE MECHANOSENSITIVE CHANNEL YBDG"/>
    <property type="match status" value="1"/>
</dbReference>
<feature type="transmembrane region" description="Helical" evidence="5">
    <location>
        <begin position="18"/>
        <end position="37"/>
    </location>
</feature>
<evidence type="ECO:0000313" key="8">
    <source>
        <dbReference type="Proteomes" id="UP000701999"/>
    </source>
</evidence>
<feature type="domain" description="Mechanosensitive ion channel MscS" evidence="6">
    <location>
        <begin position="190"/>
        <end position="258"/>
    </location>
</feature>